<keyword evidence="3" id="KW-1185">Reference proteome</keyword>
<comment type="caution">
    <text evidence="2">The sequence shown here is derived from an EMBL/GenBank/DDBJ whole genome shotgun (WGS) entry which is preliminary data.</text>
</comment>
<name>A0A9P8QCL8_WICPI</name>
<dbReference type="AlphaFoldDB" id="A0A9P8QCL8"/>
<sequence length="164" mass="19032">MNTKLLQQGFMLTVRSLWPLLRRRQIFPDGEMSASLSTLLLNKLGILRSTSVSHFNTHIKLSNLKKQEADRRLNLVKKKRKRLDVIMNEILISKHQIKKDKAQMVKIVKEIGKRKAITERFVNAVNVIMEHVDNCDETSSEEEEDVSESEENDENDENDENEDA</sequence>
<proteinExistence type="predicted"/>
<organism evidence="2 3">
    <name type="scientific">Wickerhamomyces pijperi</name>
    <name type="common">Yeast</name>
    <name type="synonym">Pichia pijperi</name>
    <dbReference type="NCBI Taxonomy" id="599730"/>
    <lineage>
        <taxon>Eukaryota</taxon>
        <taxon>Fungi</taxon>
        <taxon>Dikarya</taxon>
        <taxon>Ascomycota</taxon>
        <taxon>Saccharomycotina</taxon>
        <taxon>Saccharomycetes</taxon>
        <taxon>Phaffomycetales</taxon>
        <taxon>Wickerhamomycetaceae</taxon>
        <taxon>Wickerhamomyces</taxon>
    </lineage>
</organism>
<feature type="compositionally biased region" description="Acidic residues" evidence="1">
    <location>
        <begin position="135"/>
        <end position="164"/>
    </location>
</feature>
<evidence type="ECO:0000313" key="3">
    <source>
        <dbReference type="Proteomes" id="UP000774326"/>
    </source>
</evidence>
<dbReference type="EMBL" id="JAEUBG010001002">
    <property type="protein sequence ID" value="KAH3687102.1"/>
    <property type="molecule type" value="Genomic_DNA"/>
</dbReference>
<evidence type="ECO:0000313" key="2">
    <source>
        <dbReference type="EMBL" id="KAH3687102.1"/>
    </source>
</evidence>
<protein>
    <submittedName>
        <fullName evidence="2">Uncharacterized protein</fullName>
    </submittedName>
</protein>
<accession>A0A9P8QCL8</accession>
<evidence type="ECO:0000256" key="1">
    <source>
        <dbReference type="SAM" id="MobiDB-lite"/>
    </source>
</evidence>
<gene>
    <name evidence="2" type="ORF">WICPIJ_001915</name>
</gene>
<reference evidence="2" key="1">
    <citation type="journal article" date="2021" name="Open Biol.">
        <title>Shared evolutionary footprints suggest mitochondrial oxidative damage underlies multiple complex I losses in fungi.</title>
        <authorList>
            <person name="Schikora-Tamarit M.A."/>
            <person name="Marcet-Houben M."/>
            <person name="Nosek J."/>
            <person name="Gabaldon T."/>
        </authorList>
    </citation>
    <scope>NUCLEOTIDE SEQUENCE</scope>
    <source>
        <strain evidence="2">CBS2887</strain>
    </source>
</reference>
<dbReference type="Proteomes" id="UP000774326">
    <property type="component" value="Unassembled WGS sequence"/>
</dbReference>
<feature type="region of interest" description="Disordered" evidence="1">
    <location>
        <begin position="133"/>
        <end position="164"/>
    </location>
</feature>
<reference evidence="2" key="2">
    <citation type="submission" date="2021-01" db="EMBL/GenBank/DDBJ databases">
        <authorList>
            <person name="Schikora-Tamarit M.A."/>
        </authorList>
    </citation>
    <scope>NUCLEOTIDE SEQUENCE</scope>
    <source>
        <strain evidence="2">CBS2887</strain>
    </source>
</reference>